<dbReference type="STRING" id="1122252.SAMN05660443_0224"/>
<dbReference type="SUPFAM" id="SSF51306">
    <property type="entry name" value="LexA/Signal peptidase"/>
    <property type="match status" value="1"/>
</dbReference>
<organism evidence="2 3">
    <name type="scientific">Marinospirillum celere</name>
    <dbReference type="NCBI Taxonomy" id="1122252"/>
    <lineage>
        <taxon>Bacteria</taxon>
        <taxon>Pseudomonadati</taxon>
        <taxon>Pseudomonadota</taxon>
        <taxon>Gammaproteobacteria</taxon>
        <taxon>Oceanospirillales</taxon>
        <taxon>Oceanospirillaceae</taxon>
        <taxon>Marinospirillum</taxon>
    </lineage>
</organism>
<reference evidence="2 3" key="1">
    <citation type="submission" date="2016-10" db="EMBL/GenBank/DDBJ databases">
        <authorList>
            <person name="de Groot N.N."/>
        </authorList>
    </citation>
    <scope>NUCLEOTIDE SEQUENCE [LARGE SCALE GENOMIC DNA]</scope>
    <source>
        <strain evidence="2 3">DSM 18438</strain>
    </source>
</reference>
<dbReference type="CDD" id="cd00093">
    <property type="entry name" value="HTH_XRE"/>
    <property type="match status" value="1"/>
</dbReference>
<evidence type="ECO:0000313" key="3">
    <source>
        <dbReference type="Proteomes" id="UP000199058"/>
    </source>
</evidence>
<feature type="domain" description="HTH cro/C1-type" evidence="1">
    <location>
        <begin position="11"/>
        <end position="46"/>
    </location>
</feature>
<sequence length="200" mass="21711">MADELHNLGVDIDTGNLSRIETNKQGASNEVLDGILRAFGISIDDLLSQAANLPSEANVTPGPDIKGYCPVISWVQAGEWSEIVDIYSPGVAEEWLPCPGPHSPNTFVLRVAGESMYDPSGQRSFKEGDLIFVDPERHANNGSLVVVRLEDHTEATFKQLVIEGGQKYLKALNPSWPNRIIPINGNATICGVVSYKVEVV</sequence>
<evidence type="ECO:0000259" key="1">
    <source>
        <dbReference type="PROSITE" id="PS50943"/>
    </source>
</evidence>
<dbReference type="EMBL" id="FOLH01000001">
    <property type="protein sequence ID" value="SFB80303.1"/>
    <property type="molecule type" value="Genomic_DNA"/>
</dbReference>
<dbReference type="GO" id="GO:0003677">
    <property type="term" value="F:DNA binding"/>
    <property type="evidence" value="ECO:0007669"/>
    <property type="project" value="InterPro"/>
</dbReference>
<dbReference type="InterPro" id="IPR001387">
    <property type="entry name" value="Cro/C1-type_HTH"/>
</dbReference>
<accession>A0A1I1E5Y9</accession>
<dbReference type="Gene3D" id="1.10.260.40">
    <property type="entry name" value="lambda repressor-like DNA-binding domains"/>
    <property type="match status" value="1"/>
</dbReference>
<name>A0A1I1E5Y9_9GAMM</name>
<dbReference type="Pfam" id="PF00717">
    <property type="entry name" value="Peptidase_S24"/>
    <property type="match status" value="1"/>
</dbReference>
<dbReference type="PROSITE" id="PS50943">
    <property type="entry name" value="HTH_CROC1"/>
    <property type="match status" value="1"/>
</dbReference>
<evidence type="ECO:0000313" key="2">
    <source>
        <dbReference type="EMBL" id="SFB80303.1"/>
    </source>
</evidence>
<dbReference type="InterPro" id="IPR015927">
    <property type="entry name" value="Peptidase_S24_S26A/B/C"/>
</dbReference>
<protein>
    <submittedName>
        <fullName evidence="2">SOS-response transcriptional repressor LexA (RecA-mediated autopeptidase)</fullName>
    </submittedName>
</protein>
<dbReference type="InterPro" id="IPR050077">
    <property type="entry name" value="LexA_repressor"/>
</dbReference>
<proteinExistence type="predicted"/>
<dbReference type="InterPro" id="IPR010982">
    <property type="entry name" value="Lambda_DNA-bd_dom_sf"/>
</dbReference>
<dbReference type="CDD" id="cd06529">
    <property type="entry name" value="S24_LexA-like"/>
    <property type="match status" value="1"/>
</dbReference>
<dbReference type="PANTHER" id="PTHR33516:SF2">
    <property type="entry name" value="LEXA REPRESSOR-RELATED"/>
    <property type="match status" value="1"/>
</dbReference>
<dbReference type="Proteomes" id="UP000199058">
    <property type="component" value="Unassembled WGS sequence"/>
</dbReference>
<dbReference type="PANTHER" id="PTHR33516">
    <property type="entry name" value="LEXA REPRESSOR"/>
    <property type="match status" value="1"/>
</dbReference>
<dbReference type="SUPFAM" id="SSF47413">
    <property type="entry name" value="lambda repressor-like DNA-binding domains"/>
    <property type="match status" value="1"/>
</dbReference>
<keyword evidence="3" id="KW-1185">Reference proteome</keyword>
<dbReference type="InterPro" id="IPR039418">
    <property type="entry name" value="LexA-like"/>
</dbReference>
<dbReference type="InterPro" id="IPR036286">
    <property type="entry name" value="LexA/Signal_pep-like_sf"/>
</dbReference>
<dbReference type="AlphaFoldDB" id="A0A1I1E5Y9"/>
<dbReference type="Gene3D" id="2.10.109.10">
    <property type="entry name" value="Umud Fragment, subunit A"/>
    <property type="match status" value="1"/>
</dbReference>
<gene>
    <name evidence="2" type="ORF">SAMN05660443_0224</name>
</gene>